<name>A0A139H8F6_9PEZI</name>
<evidence type="ECO:0000313" key="2">
    <source>
        <dbReference type="Proteomes" id="UP000070133"/>
    </source>
</evidence>
<reference evidence="1 2" key="1">
    <citation type="submission" date="2015-07" db="EMBL/GenBank/DDBJ databases">
        <title>Comparative genomics of the Sigatoka disease complex on banana suggests a link between parallel evolutionary changes in Pseudocercospora fijiensis and Pseudocercospora eumusae and increased virulence on the banana host.</title>
        <authorList>
            <person name="Chang T.-C."/>
            <person name="Salvucci A."/>
            <person name="Crous P.W."/>
            <person name="Stergiopoulos I."/>
        </authorList>
    </citation>
    <scope>NUCLEOTIDE SEQUENCE [LARGE SCALE GENOMIC DNA]</scope>
    <source>
        <strain evidence="1 2">CBS 114824</strain>
    </source>
</reference>
<proteinExistence type="predicted"/>
<protein>
    <submittedName>
        <fullName evidence="1">Uncharacterized protein</fullName>
    </submittedName>
</protein>
<gene>
    <name evidence="1" type="ORF">AC578_10506</name>
</gene>
<dbReference type="EMBL" id="LFZN01000107">
    <property type="protein sequence ID" value="KXS98744.1"/>
    <property type="molecule type" value="Genomic_DNA"/>
</dbReference>
<dbReference type="AlphaFoldDB" id="A0A139H8F6"/>
<dbReference type="Proteomes" id="UP000070133">
    <property type="component" value="Unassembled WGS sequence"/>
</dbReference>
<sequence>MYGYVKKSARKSGTQLLQASNLRTLTLAHGEVCQLRRRWDWDGTAFTNVSTNMIMQDFGKILAPLKASYEAQNLKANVLDLINLADLPSCKEWILQSNEDRI</sequence>
<accession>A0A139H8F6</accession>
<evidence type="ECO:0000313" key="1">
    <source>
        <dbReference type="EMBL" id="KXS98744.1"/>
    </source>
</evidence>
<comment type="caution">
    <text evidence="1">The sequence shown here is derived from an EMBL/GenBank/DDBJ whole genome shotgun (WGS) entry which is preliminary data.</text>
</comment>
<organism evidence="1 2">
    <name type="scientific">Pseudocercospora eumusae</name>
    <dbReference type="NCBI Taxonomy" id="321146"/>
    <lineage>
        <taxon>Eukaryota</taxon>
        <taxon>Fungi</taxon>
        <taxon>Dikarya</taxon>
        <taxon>Ascomycota</taxon>
        <taxon>Pezizomycotina</taxon>
        <taxon>Dothideomycetes</taxon>
        <taxon>Dothideomycetidae</taxon>
        <taxon>Mycosphaerellales</taxon>
        <taxon>Mycosphaerellaceae</taxon>
        <taxon>Pseudocercospora</taxon>
    </lineage>
</organism>
<keyword evidence="2" id="KW-1185">Reference proteome</keyword>